<comment type="similarity">
    <text evidence="1">Belongs to the paxM FAD-dependent monooxygenase family.</text>
</comment>
<feature type="region of interest" description="Disordered" evidence="6">
    <location>
        <begin position="375"/>
        <end position="394"/>
    </location>
</feature>
<dbReference type="Proteomes" id="UP001498398">
    <property type="component" value="Unassembled WGS sequence"/>
</dbReference>
<dbReference type="PANTHER" id="PTHR13789">
    <property type="entry name" value="MONOOXYGENASE"/>
    <property type="match status" value="1"/>
</dbReference>
<protein>
    <recommendedName>
        <fullName evidence="7">FAD-binding domain-containing protein</fullName>
    </recommendedName>
</protein>
<evidence type="ECO:0000256" key="2">
    <source>
        <dbReference type="ARBA" id="ARBA00022630"/>
    </source>
</evidence>
<evidence type="ECO:0000256" key="1">
    <source>
        <dbReference type="ARBA" id="ARBA00007992"/>
    </source>
</evidence>
<dbReference type="InterPro" id="IPR002938">
    <property type="entry name" value="FAD-bd"/>
</dbReference>
<keyword evidence="3" id="KW-0274">FAD</keyword>
<accession>A0ABR1JJW2</accession>
<evidence type="ECO:0000313" key="9">
    <source>
        <dbReference type="Proteomes" id="UP001498398"/>
    </source>
</evidence>
<dbReference type="InterPro" id="IPR036188">
    <property type="entry name" value="FAD/NAD-bd_sf"/>
</dbReference>
<sequence length="461" mass="50858">MSSSTPSIRFGVVGASVAGLSCAYLLQEAGHSVTVLEMNNFGYQTDGGLRIPPNMSRLLQEFPGVDTLFAQMATKCSGLLLRDGDTSKLVGQMIFMDEVMSDLGCDFYMIPYTALCNHLYTLCESIGVEFKYNFQVKDLQLRQELPVSVLSVDGETLEFDIVVGADGKNSVVRSILIAEDQSEDDSLEIAGDEAKMEMPSEITGATVSVPVALMEKDPDLAPMLQDDKLSIWMGDGSSITGGRYGPDLYVLGLTYALPASDWKDSEWDKGEPVELLIEKMGHYDQRVSRAMSLGSSVHWNTQVVHNLPRYVDRTEQVILIGDAAHSTPINGSYNSATAVEDAFTLGRLFSHLTNRSQIHLLLSGYDQIRQSRTHETEQSEMASVRTIGMPPGPHRDSRNQALRMTLHLEGADDETLARAWADYLRQFNYDAKDAVDEWWLNWAKPVQAAASEAVLVNGNSH</sequence>
<organism evidence="8 9">
    <name type="scientific">Marasmiellus scandens</name>
    <dbReference type="NCBI Taxonomy" id="2682957"/>
    <lineage>
        <taxon>Eukaryota</taxon>
        <taxon>Fungi</taxon>
        <taxon>Dikarya</taxon>
        <taxon>Basidiomycota</taxon>
        <taxon>Agaricomycotina</taxon>
        <taxon>Agaricomycetes</taxon>
        <taxon>Agaricomycetidae</taxon>
        <taxon>Agaricales</taxon>
        <taxon>Marasmiineae</taxon>
        <taxon>Omphalotaceae</taxon>
        <taxon>Marasmiellus</taxon>
    </lineage>
</organism>
<keyword evidence="5" id="KW-0503">Monooxygenase</keyword>
<keyword evidence="4" id="KW-0560">Oxidoreductase</keyword>
<evidence type="ECO:0000256" key="5">
    <source>
        <dbReference type="ARBA" id="ARBA00023033"/>
    </source>
</evidence>
<gene>
    <name evidence="8" type="ORF">VKT23_007440</name>
</gene>
<keyword evidence="2" id="KW-0285">Flavoprotein</keyword>
<feature type="domain" description="FAD-binding" evidence="7">
    <location>
        <begin position="12"/>
        <end position="377"/>
    </location>
</feature>
<reference evidence="8 9" key="1">
    <citation type="submission" date="2024-01" db="EMBL/GenBank/DDBJ databases">
        <title>A draft genome for the cacao thread blight pathogen Marasmiellus scandens.</title>
        <authorList>
            <person name="Baruah I.K."/>
            <person name="Leung J."/>
            <person name="Bukari Y."/>
            <person name="Amoako-Attah I."/>
            <person name="Meinhardt L.W."/>
            <person name="Bailey B.A."/>
            <person name="Cohen S.P."/>
        </authorList>
    </citation>
    <scope>NUCLEOTIDE SEQUENCE [LARGE SCALE GENOMIC DNA]</scope>
    <source>
        <strain evidence="8 9">GH-19</strain>
    </source>
</reference>
<dbReference type="PANTHER" id="PTHR13789:SF306">
    <property type="entry name" value="HYDROXYLASE, PUTATIVE-RELATED"/>
    <property type="match status" value="1"/>
</dbReference>
<proteinExistence type="inferred from homology"/>
<evidence type="ECO:0000256" key="4">
    <source>
        <dbReference type="ARBA" id="ARBA00023002"/>
    </source>
</evidence>
<dbReference type="PRINTS" id="PR00420">
    <property type="entry name" value="RNGMNOXGNASE"/>
</dbReference>
<evidence type="ECO:0000259" key="7">
    <source>
        <dbReference type="Pfam" id="PF01494"/>
    </source>
</evidence>
<dbReference type="SUPFAM" id="SSF51905">
    <property type="entry name" value="FAD/NAD(P)-binding domain"/>
    <property type="match status" value="1"/>
</dbReference>
<dbReference type="Pfam" id="PF01494">
    <property type="entry name" value="FAD_binding_3"/>
    <property type="match status" value="1"/>
</dbReference>
<evidence type="ECO:0000256" key="3">
    <source>
        <dbReference type="ARBA" id="ARBA00022827"/>
    </source>
</evidence>
<keyword evidence="9" id="KW-1185">Reference proteome</keyword>
<evidence type="ECO:0000256" key="6">
    <source>
        <dbReference type="SAM" id="MobiDB-lite"/>
    </source>
</evidence>
<dbReference type="Gene3D" id="3.50.50.60">
    <property type="entry name" value="FAD/NAD(P)-binding domain"/>
    <property type="match status" value="1"/>
</dbReference>
<dbReference type="EMBL" id="JBANRG010000010">
    <property type="protein sequence ID" value="KAK7462864.1"/>
    <property type="molecule type" value="Genomic_DNA"/>
</dbReference>
<evidence type="ECO:0000313" key="8">
    <source>
        <dbReference type="EMBL" id="KAK7462864.1"/>
    </source>
</evidence>
<comment type="caution">
    <text evidence="8">The sequence shown here is derived from an EMBL/GenBank/DDBJ whole genome shotgun (WGS) entry which is preliminary data.</text>
</comment>
<dbReference type="InterPro" id="IPR050493">
    <property type="entry name" value="FAD-dep_Monooxygenase_BioMet"/>
</dbReference>
<name>A0ABR1JJW2_9AGAR</name>